<evidence type="ECO:0000256" key="5">
    <source>
        <dbReference type="ARBA" id="ARBA00022777"/>
    </source>
</evidence>
<feature type="domain" description="Protein kinase" evidence="9">
    <location>
        <begin position="6"/>
        <end position="271"/>
    </location>
</feature>
<dbReference type="GO" id="GO:0005524">
    <property type="term" value="F:ATP binding"/>
    <property type="evidence" value="ECO:0007669"/>
    <property type="project" value="UniProtKB-UniRule"/>
</dbReference>
<keyword evidence="6 7" id="KW-0067">ATP-binding</keyword>
<dbReference type="Proteomes" id="UP000824988">
    <property type="component" value="Chromosome"/>
</dbReference>
<dbReference type="PANTHER" id="PTHR43289">
    <property type="entry name" value="MITOGEN-ACTIVATED PROTEIN KINASE KINASE KINASE 20-RELATED"/>
    <property type="match status" value="1"/>
</dbReference>
<dbReference type="InterPro" id="IPR000719">
    <property type="entry name" value="Prot_kinase_dom"/>
</dbReference>
<keyword evidence="3" id="KW-0808">Transferase</keyword>
<dbReference type="RefSeq" id="WP_221048448.1">
    <property type="nucleotide sequence ID" value="NZ_AP019782.1"/>
</dbReference>
<sequence>MTLGKYQVVRELGRGASGIVYEGYDPVLERRVALKTIRKDLLQAGSRENVEHVLQRFRREALAAARLQHPNIVMAYDYAEAGDTVFIAMELVRGKELKSYFAQKHRFDLNTALGIMFQLLDGLAYSHRHNVVHRDIKPSNIILIDGSGQVKIADFGVARVDTSELTQAGDIMGTPTHMAPEQLLGRTVDGRADLFSAGVVLYELLTGELPFTGGNLTALMHNILTADPPSPCQLNPKLPARCEAIIDKALAKDAAARYQSADEFKAALQALRDQPSAPAPAVPPPQAGYRKGILGDLKKQADQARLAKEAEAARLAKLEEIYRNELCPRLLAIHGYLFDLVEQLKSLEWSVETEYEFPGIGKVGGLAQENYRVHIDSMDHPKRVVLTFTCRAQEERRYAVETAKADDTHKFFISQQIKHLDWPSRTVAGQVKETIFQARLQVQVAIICQADIAKSKIVVGVTNMEGISTQRHEYKYTEIDEDWLDRLGNYILRKLDTIGKVYMTEAERQALREHLARERERLQAEGEPHDGDGRHEGEKSSIIRGLRRKLFTPGQTP</sequence>
<dbReference type="PANTHER" id="PTHR43289:SF6">
    <property type="entry name" value="SERINE_THREONINE-PROTEIN KINASE NEKL-3"/>
    <property type="match status" value="1"/>
</dbReference>
<evidence type="ECO:0000256" key="3">
    <source>
        <dbReference type="ARBA" id="ARBA00022679"/>
    </source>
</evidence>
<dbReference type="PROSITE" id="PS00108">
    <property type="entry name" value="PROTEIN_KINASE_ST"/>
    <property type="match status" value="1"/>
</dbReference>
<dbReference type="AlphaFoldDB" id="A0A8D4VLS9"/>
<reference evidence="10" key="1">
    <citation type="submission" date="2019-06" db="EMBL/GenBank/DDBJ databases">
        <title>Complete genome sequence of Methylogaea oryzae strain JCM16910.</title>
        <authorList>
            <person name="Asakawa S."/>
        </authorList>
    </citation>
    <scope>NUCLEOTIDE SEQUENCE</scope>
    <source>
        <strain evidence="10">E10</strain>
    </source>
</reference>
<feature type="region of interest" description="Disordered" evidence="8">
    <location>
        <begin position="520"/>
        <end position="557"/>
    </location>
</feature>
<dbReference type="CDD" id="cd14014">
    <property type="entry name" value="STKc_PknB_like"/>
    <property type="match status" value="1"/>
</dbReference>
<protein>
    <recommendedName>
        <fullName evidence="1">non-specific serine/threonine protein kinase</fullName>
        <ecNumber evidence="1">2.7.11.1</ecNumber>
    </recommendedName>
</protein>
<evidence type="ECO:0000256" key="4">
    <source>
        <dbReference type="ARBA" id="ARBA00022741"/>
    </source>
</evidence>
<evidence type="ECO:0000256" key="7">
    <source>
        <dbReference type="PROSITE-ProRule" id="PRU10141"/>
    </source>
</evidence>
<gene>
    <name evidence="10" type="ORF">MoryE10_10840</name>
</gene>
<keyword evidence="2" id="KW-0723">Serine/threonine-protein kinase</keyword>
<name>A0A8D4VLS9_9GAMM</name>
<evidence type="ECO:0000259" key="9">
    <source>
        <dbReference type="SMART" id="SM00220"/>
    </source>
</evidence>
<dbReference type="SMART" id="SM00220">
    <property type="entry name" value="S_TKc"/>
    <property type="match status" value="1"/>
</dbReference>
<dbReference type="KEGG" id="moz:MoryE10_10840"/>
<feature type="binding site" evidence="7">
    <location>
        <position position="39"/>
    </location>
    <ligand>
        <name>ATP</name>
        <dbReference type="ChEBI" id="CHEBI:30616"/>
    </ligand>
</feature>
<evidence type="ECO:0000256" key="8">
    <source>
        <dbReference type="SAM" id="MobiDB-lite"/>
    </source>
</evidence>
<dbReference type="InterPro" id="IPR017441">
    <property type="entry name" value="Protein_kinase_ATP_BS"/>
</dbReference>
<organism evidence="10 11">
    <name type="scientific">Methylogaea oryzae</name>
    <dbReference type="NCBI Taxonomy" id="1295382"/>
    <lineage>
        <taxon>Bacteria</taxon>
        <taxon>Pseudomonadati</taxon>
        <taxon>Pseudomonadota</taxon>
        <taxon>Gammaproteobacteria</taxon>
        <taxon>Methylococcales</taxon>
        <taxon>Methylococcaceae</taxon>
        <taxon>Methylogaea</taxon>
    </lineage>
</organism>
<accession>A0A8D4VLS9</accession>
<dbReference type="Pfam" id="PF00069">
    <property type="entry name" value="Pkinase"/>
    <property type="match status" value="1"/>
</dbReference>
<keyword evidence="5" id="KW-0418">Kinase</keyword>
<keyword evidence="4 7" id="KW-0547">Nucleotide-binding</keyword>
<proteinExistence type="predicted"/>
<evidence type="ECO:0000256" key="6">
    <source>
        <dbReference type="ARBA" id="ARBA00022840"/>
    </source>
</evidence>
<feature type="compositionally biased region" description="Basic and acidic residues" evidence="8">
    <location>
        <begin position="520"/>
        <end position="541"/>
    </location>
</feature>
<dbReference type="InterPro" id="IPR008271">
    <property type="entry name" value="Ser/Thr_kinase_AS"/>
</dbReference>
<dbReference type="FunFam" id="1.10.510.10:FF:000021">
    <property type="entry name" value="Serine/threonine protein kinase"/>
    <property type="match status" value="1"/>
</dbReference>
<evidence type="ECO:0000313" key="11">
    <source>
        <dbReference type="Proteomes" id="UP000824988"/>
    </source>
</evidence>
<evidence type="ECO:0000256" key="2">
    <source>
        <dbReference type="ARBA" id="ARBA00022527"/>
    </source>
</evidence>
<evidence type="ECO:0000313" key="10">
    <source>
        <dbReference type="EMBL" id="BBL70478.1"/>
    </source>
</evidence>
<evidence type="ECO:0000256" key="1">
    <source>
        <dbReference type="ARBA" id="ARBA00012513"/>
    </source>
</evidence>
<dbReference type="PROSITE" id="PS00107">
    <property type="entry name" value="PROTEIN_KINASE_ATP"/>
    <property type="match status" value="1"/>
</dbReference>
<dbReference type="EC" id="2.7.11.1" evidence="1"/>
<dbReference type="GO" id="GO:0004674">
    <property type="term" value="F:protein serine/threonine kinase activity"/>
    <property type="evidence" value="ECO:0007669"/>
    <property type="project" value="UniProtKB-KW"/>
</dbReference>
<dbReference type="EMBL" id="AP019782">
    <property type="protein sequence ID" value="BBL70478.1"/>
    <property type="molecule type" value="Genomic_DNA"/>
</dbReference>
<keyword evidence="11" id="KW-1185">Reference proteome</keyword>